<dbReference type="RefSeq" id="WP_275845213.1">
    <property type="nucleotide sequence ID" value="NZ_CP135996.1"/>
</dbReference>
<proteinExistence type="inferred from homology"/>
<reference evidence="6 7" key="2">
    <citation type="submission" date="2024-06" db="EMBL/GenBank/DDBJ databases">
        <title>Caproicibacterium argilliputei sp. nov, a novel caproic acid producing anaerobic bacterium isolated from pit mud.</title>
        <authorList>
            <person name="Xia S."/>
        </authorList>
    </citation>
    <scope>NUCLEOTIDE SEQUENCE [LARGE SCALE GENOMIC DNA]</scope>
    <source>
        <strain evidence="6 7">ZCY20-5</strain>
    </source>
</reference>
<name>A0AA97H0F7_9FIRM</name>
<dbReference type="GO" id="GO:0005524">
    <property type="term" value="F:ATP binding"/>
    <property type="evidence" value="ECO:0007669"/>
    <property type="project" value="UniProtKB-KW"/>
</dbReference>
<dbReference type="PROSITE" id="PS50893">
    <property type="entry name" value="ABC_TRANSPORTER_2"/>
    <property type="match status" value="1"/>
</dbReference>
<protein>
    <submittedName>
        <fullName evidence="6">ABC transporter ATP-binding protein</fullName>
    </submittedName>
</protein>
<accession>A0AA97H0F7</accession>
<dbReference type="SUPFAM" id="SSF52540">
    <property type="entry name" value="P-loop containing nucleoside triphosphate hydrolases"/>
    <property type="match status" value="1"/>
</dbReference>
<dbReference type="PANTHER" id="PTHR42711:SF5">
    <property type="entry name" value="ABC TRANSPORTER ATP-BINDING PROTEIN NATA"/>
    <property type="match status" value="1"/>
</dbReference>
<dbReference type="GO" id="GO:0016887">
    <property type="term" value="F:ATP hydrolysis activity"/>
    <property type="evidence" value="ECO:0007669"/>
    <property type="project" value="InterPro"/>
</dbReference>
<dbReference type="InterPro" id="IPR003593">
    <property type="entry name" value="AAA+_ATPase"/>
</dbReference>
<evidence type="ECO:0000313" key="7">
    <source>
        <dbReference type="Proteomes" id="UP001300604"/>
    </source>
</evidence>
<evidence type="ECO:0000256" key="1">
    <source>
        <dbReference type="ARBA" id="ARBA00005417"/>
    </source>
</evidence>
<dbReference type="SMART" id="SM00382">
    <property type="entry name" value="AAA"/>
    <property type="match status" value="1"/>
</dbReference>
<comment type="similarity">
    <text evidence="1">Belongs to the ABC transporter superfamily.</text>
</comment>
<keyword evidence="7" id="KW-1185">Reference proteome</keyword>
<reference evidence="7" key="1">
    <citation type="submission" date="2024-06" db="EMBL/GenBank/DDBJ databases">
        <title>Caproicibacterium argilliputei sp. nov, a novel caproic acid producing anaerobic bacterium isolated from pit mud.</title>
        <authorList>
            <person name="Zeng C."/>
        </authorList>
    </citation>
    <scope>NUCLEOTIDE SEQUENCE [LARGE SCALE GENOMIC DNA]</scope>
    <source>
        <strain evidence="7">ZCY20-5</strain>
    </source>
</reference>
<evidence type="ECO:0000256" key="2">
    <source>
        <dbReference type="ARBA" id="ARBA00022448"/>
    </source>
</evidence>
<evidence type="ECO:0000256" key="4">
    <source>
        <dbReference type="ARBA" id="ARBA00022840"/>
    </source>
</evidence>
<evidence type="ECO:0000259" key="5">
    <source>
        <dbReference type="PROSITE" id="PS50893"/>
    </source>
</evidence>
<evidence type="ECO:0000313" key="6">
    <source>
        <dbReference type="EMBL" id="WOC31393.1"/>
    </source>
</evidence>
<sequence length="282" mass="31407">MPLRESGKLFAFLGPNGAGKSTTIDMLCTLLKPTAGAVTVDGHRLGREDNAIRNSIGVVFQDSILDSLLTVRENLMIRAGFYKGMDKSSRKAAVRQAAVTADVMEFLDRPYGKLSGGQRRRADIARALVHTPKVLFLDEPTTGLDPKTKESVWQTVFQLQKQTGMTIFLTTHYMEEAACADYILLMNRGKIAAKGTPYELKQQYSSDRLRLLPKDREGLQNILETYHLPYTEEKGVWEADLPTTMAAIPILQSAQMYLESFEVLHGTMEDVFLKITGGENPC</sequence>
<keyword evidence="3" id="KW-0547">Nucleotide-binding</keyword>
<dbReference type="PROSITE" id="PS00211">
    <property type="entry name" value="ABC_TRANSPORTER_1"/>
    <property type="match status" value="1"/>
</dbReference>
<dbReference type="InterPro" id="IPR003439">
    <property type="entry name" value="ABC_transporter-like_ATP-bd"/>
</dbReference>
<feature type="domain" description="ABC transporter" evidence="5">
    <location>
        <begin position="3"/>
        <end position="213"/>
    </location>
</feature>
<dbReference type="Proteomes" id="UP001300604">
    <property type="component" value="Chromosome"/>
</dbReference>
<dbReference type="Pfam" id="PF00005">
    <property type="entry name" value="ABC_tran"/>
    <property type="match status" value="1"/>
</dbReference>
<keyword evidence="2" id="KW-0813">Transport</keyword>
<dbReference type="KEGG" id="carl:PXC00_09195"/>
<dbReference type="AlphaFoldDB" id="A0AA97H0F7"/>
<reference evidence="7" key="3">
    <citation type="submission" date="2024-06" db="EMBL/GenBank/DDBJ databases">
        <authorList>
            <person name="Zeng C."/>
        </authorList>
    </citation>
    <scope>NUCLEOTIDE SEQUENCE [LARGE SCALE GENOMIC DNA]</scope>
    <source>
        <strain evidence="7">ZCY20-5</strain>
    </source>
</reference>
<dbReference type="PANTHER" id="PTHR42711">
    <property type="entry name" value="ABC TRANSPORTER ATP-BINDING PROTEIN"/>
    <property type="match status" value="1"/>
</dbReference>
<dbReference type="Gene3D" id="3.40.50.300">
    <property type="entry name" value="P-loop containing nucleotide triphosphate hydrolases"/>
    <property type="match status" value="1"/>
</dbReference>
<dbReference type="InterPro" id="IPR027417">
    <property type="entry name" value="P-loop_NTPase"/>
</dbReference>
<dbReference type="InterPro" id="IPR050763">
    <property type="entry name" value="ABC_transporter_ATP-binding"/>
</dbReference>
<organism evidence="6 7">
    <name type="scientific">Caproicibacterium argilliputei</name>
    <dbReference type="NCBI Taxonomy" id="3030016"/>
    <lineage>
        <taxon>Bacteria</taxon>
        <taxon>Bacillati</taxon>
        <taxon>Bacillota</taxon>
        <taxon>Clostridia</taxon>
        <taxon>Eubacteriales</taxon>
        <taxon>Oscillospiraceae</taxon>
        <taxon>Caproicibacterium</taxon>
    </lineage>
</organism>
<dbReference type="EMBL" id="CP135996">
    <property type="protein sequence ID" value="WOC31393.1"/>
    <property type="molecule type" value="Genomic_DNA"/>
</dbReference>
<evidence type="ECO:0000256" key="3">
    <source>
        <dbReference type="ARBA" id="ARBA00022741"/>
    </source>
</evidence>
<dbReference type="InterPro" id="IPR017871">
    <property type="entry name" value="ABC_transporter-like_CS"/>
</dbReference>
<keyword evidence="4 6" id="KW-0067">ATP-binding</keyword>
<gene>
    <name evidence="6" type="ORF">PXC00_09195</name>
</gene>